<name>A0ABW4X213_9BACT</name>
<reference evidence="2" key="1">
    <citation type="journal article" date="2019" name="Int. J. Syst. Evol. Microbiol.">
        <title>The Global Catalogue of Microorganisms (GCM) 10K type strain sequencing project: providing services to taxonomists for standard genome sequencing and annotation.</title>
        <authorList>
            <consortium name="The Broad Institute Genomics Platform"/>
            <consortium name="The Broad Institute Genome Sequencing Center for Infectious Disease"/>
            <person name="Wu L."/>
            <person name="Ma J."/>
        </authorList>
    </citation>
    <scope>NUCLEOTIDE SEQUENCE [LARGE SCALE GENOMIC DNA]</scope>
    <source>
        <strain evidence="2">JCM 16545</strain>
    </source>
</reference>
<dbReference type="RefSeq" id="WP_262910492.1">
    <property type="nucleotide sequence ID" value="NZ_JAJJWI010000014.1"/>
</dbReference>
<evidence type="ECO:0000313" key="1">
    <source>
        <dbReference type="EMBL" id="MFD2068315.1"/>
    </source>
</evidence>
<keyword evidence="2" id="KW-1185">Reference proteome</keyword>
<organism evidence="1 2">
    <name type="scientific">Pontibacter silvestris</name>
    <dbReference type="NCBI Taxonomy" id="2305183"/>
    <lineage>
        <taxon>Bacteria</taxon>
        <taxon>Pseudomonadati</taxon>
        <taxon>Bacteroidota</taxon>
        <taxon>Cytophagia</taxon>
        <taxon>Cytophagales</taxon>
        <taxon>Hymenobacteraceae</taxon>
        <taxon>Pontibacter</taxon>
    </lineage>
</organism>
<dbReference type="EMBL" id="JBHUHV010000052">
    <property type="protein sequence ID" value="MFD2068315.1"/>
    <property type="molecule type" value="Genomic_DNA"/>
</dbReference>
<evidence type="ECO:0000313" key="2">
    <source>
        <dbReference type="Proteomes" id="UP001597369"/>
    </source>
</evidence>
<proteinExistence type="predicted"/>
<sequence>MSGSVSQWEFGLTFNNRWNGAERGDKAYSHYSAFQGSDIPIT</sequence>
<dbReference type="Proteomes" id="UP001597369">
    <property type="component" value="Unassembled WGS sequence"/>
</dbReference>
<comment type="caution">
    <text evidence="1">The sequence shown here is derived from an EMBL/GenBank/DDBJ whole genome shotgun (WGS) entry which is preliminary data.</text>
</comment>
<protein>
    <submittedName>
        <fullName evidence="1">Uncharacterized protein</fullName>
    </submittedName>
</protein>
<accession>A0ABW4X213</accession>
<gene>
    <name evidence="1" type="ORF">ACFSKU_15605</name>
</gene>